<name>A0A4U3F031_9GAMM</name>
<reference evidence="2 3" key="1">
    <citation type="journal article" date="2019" name="Sci. Rep.">
        <title>Differences in resource use lead to coexistence of seed-transmitted microbial populations.</title>
        <authorList>
            <person name="Torres-Cortes G."/>
            <person name="Garcia B.J."/>
            <person name="Compant S."/>
            <person name="Rezki S."/>
            <person name="Jones P."/>
            <person name="Preveaux A."/>
            <person name="Briand M."/>
            <person name="Roulet A."/>
            <person name="Bouchez O."/>
            <person name="Jacobson D."/>
            <person name="Barret M."/>
        </authorList>
    </citation>
    <scope>NUCLEOTIDE SEQUENCE [LARGE SCALE GENOMIC DNA]</scope>
    <source>
        <strain evidence="2 3">CFBP13511</strain>
    </source>
</reference>
<organism evidence="2 3">
    <name type="scientific">Erwinia persicina</name>
    <dbReference type="NCBI Taxonomy" id="55211"/>
    <lineage>
        <taxon>Bacteria</taxon>
        <taxon>Pseudomonadati</taxon>
        <taxon>Pseudomonadota</taxon>
        <taxon>Gammaproteobacteria</taxon>
        <taxon>Enterobacterales</taxon>
        <taxon>Erwiniaceae</taxon>
        <taxon>Erwinia</taxon>
    </lineage>
</organism>
<dbReference type="OrthoDB" id="6835762at2"/>
<protein>
    <submittedName>
        <fullName evidence="2">DUF535 domain-containing protein</fullName>
    </submittedName>
</protein>
<evidence type="ECO:0000313" key="2">
    <source>
        <dbReference type="EMBL" id="TKJ86190.1"/>
    </source>
</evidence>
<evidence type="ECO:0000313" key="4">
    <source>
        <dbReference type="Proteomes" id="UP000661012"/>
    </source>
</evidence>
<evidence type="ECO:0000313" key="1">
    <source>
        <dbReference type="EMBL" id="MBD8108027.1"/>
    </source>
</evidence>
<dbReference type="Pfam" id="PF04393">
    <property type="entry name" value="DUF535"/>
    <property type="match status" value="1"/>
</dbReference>
<dbReference type="EMBL" id="JACYNN010000014">
    <property type="protein sequence ID" value="MBD8108027.1"/>
    <property type="molecule type" value="Genomic_DNA"/>
</dbReference>
<keyword evidence="4" id="KW-1185">Reference proteome</keyword>
<dbReference type="Proteomes" id="UP000661012">
    <property type="component" value="Unassembled WGS sequence"/>
</dbReference>
<comment type="caution">
    <text evidence="2">The sequence shown here is derived from an EMBL/GenBank/DDBJ whole genome shotgun (WGS) entry which is preliminary data.</text>
</comment>
<dbReference type="EMBL" id="QGAC01000020">
    <property type="protein sequence ID" value="TKJ86190.1"/>
    <property type="molecule type" value="Genomic_DNA"/>
</dbReference>
<dbReference type="InterPro" id="IPR007488">
    <property type="entry name" value="DUF535"/>
</dbReference>
<dbReference type="GO" id="GO:0006974">
    <property type="term" value="P:DNA damage response"/>
    <property type="evidence" value="ECO:0007669"/>
    <property type="project" value="TreeGrafter"/>
</dbReference>
<gene>
    <name evidence="2" type="ORF">EpCFBP13511_18895</name>
    <name evidence="1" type="ORF">IFT93_16650</name>
</gene>
<dbReference type="PANTHER" id="PTHR38785:SF1">
    <property type="entry name" value="HOMOLOG OF VIRK"/>
    <property type="match status" value="1"/>
</dbReference>
<proteinExistence type="predicted"/>
<accession>A0A4U3F031</accession>
<dbReference type="RefSeq" id="WP_137269826.1">
    <property type="nucleotide sequence ID" value="NZ_JACYNM010000014.1"/>
</dbReference>
<evidence type="ECO:0000313" key="3">
    <source>
        <dbReference type="Proteomes" id="UP000306393"/>
    </source>
</evidence>
<reference evidence="1 4" key="2">
    <citation type="journal article" date="2020" name="FEMS Microbiol. Ecol.">
        <title>Temporal dynamics of bacterial communities during seed development and maturation.</title>
        <authorList>
            <person name="Chesneau G."/>
            <person name="Torres-Cortes G."/>
            <person name="Briand M."/>
            <person name="Darrasse A."/>
            <person name="Preveaux A."/>
            <person name="Marais C."/>
            <person name="Jacques M.A."/>
            <person name="Shade A."/>
            <person name="Barret M."/>
        </authorList>
    </citation>
    <scope>NUCLEOTIDE SEQUENCE [LARGE SCALE GENOMIC DNA]</scope>
    <source>
        <strain evidence="1 4">CFBP13732</strain>
    </source>
</reference>
<dbReference type="PANTHER" id="PTHR38785">
    <property type="entry name" value="HOMOLOG OF VIRK"/>
    <property type="match status" value="1"/>
</dbReference>
<dbReference type="Proteomes" id="UP000306393">
    <property type="component" value="Unassembled WGS sequence"/>
</dbReference>
<sequence>MSETLVIPRHTDGLSLFLALLNGGVIPGAIWEKPSWRAKFLARSLAWPLASAQHMQQIASRPTMRQALDLQPMLPGKIHRPYLYLGLSAAQRGAVLSQHYDFLQQLTHPGLRNAMLSAQPTELASFTGKEGEQFQITLTCNGRCEREGEVNMLLHSDGTVLAILTFAVTDHQGLPVLVIGGIQGASSSTPHERIRAATKSCYGLFPKRVLMEGLSLLARATGISAIRAVSDQGHTYRSLRYRFKKKDVFLASYDEFWQSLNAEQISPALWQLPLVFSQKSMDEIPSKKRAEYRRRYELLETIRQQFARFH</sequence>
<dbReference type="AlphaFoldDB" id="A0A4U3F031"/>
<dbReference type="STRING" id="1219360.GCA_001571305_03766"/>